<dbReference type="EMBL" id="JAGKQM010000015">
    <property type="protein sequence ID" value="KAH0878085.1"/>
    <property type="molecule type" value="Genomic_DNA"/>
</dbReference>
<organism evidence="2 3">
    <name type="scientific">Brassica napus</name>
    <name type="common">Rape</name>
    <dbReference type="NCBI Taxonomy" id="3708"/>
    <lineage>
        <taxon>Eukaryota</taxon>
        <taxon>Viridiplantae</taxon>
        <taxon>Streptophyta</taxon>
        <taxon>Embryophyta</taxon>
        <taxon>Tracheophyta</taxon>
        <taxon>Spermatophyta</taxon>
        <taxon>Magnoliopsida</taxon>
        <taxon>eudicotyledons</taxon>
        <taxon>Gunneridae</taxon>
        <taxon>Pentapetalae</taxon>
        <taxon>rosids</taxon>
        <taxon>malvids</taxon>
        <taxon>Brassicales</taxon>
        <taxon>Brassicaceae</taxon>
        <taxon>Brassiceae</taxon>
        <taxon>Brassica</taxon>
    </lineage>
</organism>
<feature type="region of interest" description="Disordered" evidence="1">
    <location>
        <begin position="216"/>
        <end position="317"/>
    </location>
</feature>
<dbReference type="PANTHER" id="PTHR34661:SF1">
    <property type="entry name" value="INCREASED DNA METHYLATION 3"/>
    <property type="match status" value="1"/>
</dbReference>
<feature type="compositionally biased region" description="Polar residues" evidence="1">
    <location>
        <begin position="306"/>
        <end position="317"/>
    </location>
</feature>
<proteinExistence type="predicted"/>
<name>A0ABQ7ZCY6_BRANA</name>
<dbReference type="PANTHER" id="PTHR34661">
    <property type="entry name" value="INCREASED DNA METHYLATION 3"/>
    <property type="match status" value="1"/>
</dbReference>
<evidence type="ECO:0000313" key="2">
    <source>
        <dbReference type="EMBL" id="KAH0878085.1"/>
    </source>
</evidence>
<evidence type="ECO:0000256" key="1">
    <source>
        <dbReference type="SAM" id="MobiDB-lite"/>
    </source>
</evidence>
<comment type="caution">
    <text evidence="2">The sequence shown here is derived from an EMBL/GenBank/DDBJ whole genome shotgun (WGS) entry which is preliminary data.</text>
</comment>
<evidence type="ECO:0000313" key="3">
    <source>
        <dbReference type="Proteomes" id="UP000824890"/>
    </source>
</evidence>
<dbReference type="Proteomes" id="UP000824890">
    <property type="component" value="Unassembled WGS sequence"/>
</dbReference>
<sequence>MSPCKRKNEEEAVAAVCLISKAPEGISLDIPQRKEKDEQEYTCKRKKYDEEETDAAHASCGIIISKTPERSREILKEKTDSSAASLMERDRTDESTSLSLVCVPPGMKECDAEPVVTTTGTASKVTLGPSIGVVDIGVNKSAYFLQVALPGVCKDSGEFSCEIESDGKVILEGSTTKGCKTIKRHSRVFKMNIRKLCPPGPFRLSFSLPGPVDPRLFSPNFRSDGRAHDRRPTFERRELRDRSSTHSSRDYHLHGDRPQYSQSSRTPPPNPVREPMELLVIPKHGEINSHSSERRSTLERIERPQQEPQRSGGLSSSLIARLQDVEVNYEQGDLRNKLNEGSSETHFSLIFSSITRTTTTKSKHLSLFLIYLLQLCLGLNRQIFQASTIHCLSISENLNLEGGRC</sequence>
<dbReference type="InterPro" id="IPR008978">
    <property type="entry name" value="HSP20-like_chaperone"/>
</dbReference>
<gene>
    <name evidence="2" type="ORF">HID58_065479</name>
</gene>
<feature type="compositionally biased region" description="Basic and acidic residues" evidence="1">
    <location>
        <begin position="283"/>
        <end position="305"/>
    </location>
</feature>
<accession>A0ABQ7ZCY6</accession>
<dbReference type="InterPro" id="IPR039321">
    <property type="entry name" value="IDM2/3-like"/>
</dbReference>
<reference evidence="2 3" key="1">
    <citation type="submission" date="2021-05" db="EMBL/GenBank/DDBJ databases">
        <title>Genome Assembly of Synthetic Allotetraploid Brassica napus Reveals Homoeologous Exchanges between Subgenomes.</title>
        <authorList>
            <person name="Davis J.T."/>
        </authorList>
    </citation>
    <scope>NUCLEOTIDE SEQUENCE [LARGE SCALE GENOMIC DNA]</scope>
    <source>
        <strain evidence="3">cv. Da-Ae</strain>
        <tissue evidence="2">Seedling</tissue>
    </source>
</reference>
<protein>
    <recommendedName>
        <fullName evidence="4">SHSP domain-containing protein</fullName>
    </recommendedName>
</protein>
<feature type="compositionally biased region" description="Basic and acidic residues" evidence="1">
    <location>
        <begin position="223"/>
        <end position="257"/>
    </location>
</feature>
<dbReference type="Gene3D" id="2.60.40.790">
    <property type="match status" value="1"/>
</dbReference>
<keyword evidence="3" id="KW-1185">Reference proteome</keyword>
<evidence type="ECO:0008006" key="4">
    <source>
        <dbReference type="Google" id="ProtNLM"/>
    </source>
</evidence>
<dbReference type="CDD" id="cd06464">
    <property type="entry name" value="ACD_sHsps-like"/>
    <property type="match status" value="1"/>
</dbReference>